<sequence>MKKSFIKILSITIFIFICCSLFLPQYETLTDGMMDDSFSFMSEYPNPDQSGGFFGGGYYTTFNGFGSTSAILNTVVSFFITIMLLNGRLSRKVLLFLFILMMITLLLSLLDIVIAPTFLNESDKLKIGFYALRVLELALFYFAYAELKRLHKTKIERSDLIDNFQ</sequence>
<protein>
    <recommendedName>
        <fullName evidence="4">DUF4293 family protein</fullName>
    </recommendedName>
</protein>
<evidence type="ECO:0000256" key="1">
    <source>
        <dbReference type="SAM" id="Phobius"/>
    </source>
</evidence>
<feature type="transmembrane region" description="Helical" evidence="1">
    <location>
        <begin position="127"/>
        <end position="147"/>
    </location>
</feature>
<keyword evidence="1" id="KW-1133">Transmembrane helix</keyword>
<dbReference type="Proteomes" id="UP000316008">
    <property type="component" value="Unassembled WGS sequence"/>
</dbReference>
<feature type="transmembrane region" description="Helical" evidence="1">
    <location>
        <begin position="93"/>
        <end position="115"/>
    </location>
</feature>
<comment type="caution">
    <text evidence="2">The sequence shown here is derived from an EMBL/GenBank/DDBJ whole genome shotgun (WGS) entry which is preliminary data.</text>
</comment>
<keyword evidence="1" id="KW-0812">Transmembrane</keyword>
<reference evidence="2 3" key="1">
    <citation type="submission" date="2019-07" db="EMBL/GenBank/DDBJ databases">
        <authorList>
            <person name="Huq M.A."/>
        </authorList>
    </citation>
    <scope>NUCLEOTIDE SEQUENCE [LARGE SCALE GENOMIC DNA]</scope>
    <source>
        <strain evidence="2 3">MAH-3</strain>
    </source>
</reference>
<evidence type="ECO:0008006" key="4">
    <source>
        <dbReference type="Google" id="ProtNLM"/>
    </source>
</evidence>
<organism evidence="2 3">
    <name type="scientific">Fluviicola chungangensis</name>
    <dbReference type="NCBI Taxonomy" id="2597671"/>
    <lineage>
        <taxon>Bacteria</taxon>
        <taxon>Pseudomonadati</taxon>
        <taxon>Bacteroidota</taxon>
        <taxon>Flavobacteriia</taxon>
        <taxon>Flavobacteriales</taxon>
        <taxon>Crocinitomicaceae</taxon>
        <taxon>Fluviicola</taxon>
    </lineage>
</organism>
<dbReference type="RefSeq" id="WP_144332063.1">
    <property type="nucleotide sequence ID" value="NZ_VLPL01000002.1"/>
</dbReference>
<dbReference type="AlphaFoldDB" id="A0A556N2U8"/>
<accession>A0A556N2U8</accession>
<name>A0A556N2U8_9FLAO</name>
<proteinExistence type="predicted"/>
<feature type="transmembrane region" description="Helical" evidence="1">
    <location>
        <begin position="65"/>
        <end position="86"/>
    </location>
</feature>
<keyword evidence="3" id="KW-1185">Reference proteome</keyword>
<keyword evidence="1" id="KW-0472">Membrane</keyword>
<dbReference type="EMBL" id="VLPL01000002">
    <property type="protein sequence ID" value="TSJ46526.1"/>
    <property type="molecule type" value="Genomic_DNA"/>
</dbReference>
<evidence type="ECO:0000313" key="3">
    <source>
        <dbReference type="Proteomes" id="UP000316008"/>
    </source>
</evidence>
<gene>
    <name evidence="2" type="ORF">FO442_05025</name>
</gene>
<evidence type="ECO:0000313" key="2">
    <source>
        <dbReference type="EMBL" id="TSJ46526.1"/>
    </source>
</evidence>